<accession>A0A834Y842</accession>
<feature type="domain" description="Wall-associated receptor kinase C-terminal" evidence="8">
    <location>
        <begin position="700"/>
        <end position="793"/>
    </location>
</feature>
<dbReference type="InterPro" id="IPR032872">
    <property type="entry name" value="WAK_assoc_C"/>
</dbReference>
<dbReference type="InterPro" id="IPR044730">
    <property type="entry name" value="RNase_H-like_dom_plant"/>
</dbReference>
<dbReference type="GO" id="GO:0030247">
    <property type="term" value="F:polysaccharide binding"/>
    <property type="evidence" value="ECO:0007669"/>
    <property type="project" value="InterPro"/>
</dbReference>
<keyword evidence="5" id="KW-0812">Transmembrane</keyword>
<dbReference type="InterPro" id="IPR036397">
    <property type="entry name" value="RNaseH_sf"/>
</dbReference>
<keyword evidence="3" id="KW-0325">Glycoprotein</keyword>
<dbReference type="OrthoDB" id="635050at2759"/>
<evidence type="ECO:0000259" key="6">
    <source>
        <dbReference type="Pfam" id="PF13456"/>
    </source>
</evidence>
<dbReference type="Gene3D" id="3.30.420.10">
    <property type="entry name" value="Ribonuclease H-like superfamily/Ribonuclease H"/>
    <property type="match status" value="1"/>
</dbReference>
<feature type="domain" description="Wall-associated receptor kinase C-terminal" evidence="8">
    <location>
        <begin position="396"/>
        <end position="468"/>
    </location>
</feature>
<dbReference type="CDD" id="cd06222">
    <property type="entry name" value="RNase_H_like"/>
    <property type="match status" value="1"/>
</dbReference>
<dbReference type="Pfam" id="PF14380">
    <property type="entry name" value="WAK_assoc"/>
    <property type="match status" value="2"/>
</dbReference>
<keyword evidence="5" id="KW-0472">Membrane</keyword>
<evidence type="ECO:0000313" key="10">
    <source>
        <dbReference type="Proteomes" id="UP000655225"/>
    </source>
</evidence>
<evidence type="ECO:0000259" key="7">
    <source>
        <dbReference type="Pfam" id="PF13947"/>
    </source>
</evidence>
<dbReference type="PANTHER" id="PTHR33138:SF11">
    <property type="entry name" value="KINASE-LIKE PROTEIN"/>
    <property type="match status" value="1"/>
</dbReference>
<evidence type="ECO:0000256" key="1">
    <source>
        <dbReference type="ARBA" id="ARBA00004167"/>
    </source>
</evidence>
<name>A0A834Y842_TETSI</name>
<dbReference type="GO" id="GO:0004523">
    <property type="term" value="F:RNA-DNA hybrid ribonuclease activity"/>
    <property type="evidence" value="ECO:0007669"/>
    <property type="project" value="InterPro"/>
</dbReference>
<feature type="region of interest" description="Disordered" evidence="4">
    <location>
        <begin position="15"/>
        <end position="37"/>
    </location>
</feature>
<feature type="transmembrane region" description="Helical" evidence="5">
    <location>
        <begin position="229"/>
        <end position="249"/>
    </location>
</feature>
<reference evidence="9 10" key="1">
    <citation type="submission" date="2020-04" db="EMBL/GenBank/DDBJ databases">
        <title>Plant Genome Project.</title>
        <authorList>
            <person name="Zhang R.-G."/>
        </authorList>
    </citation>
    <scope>NUCLEOTIDE SEQUENCE [LARGE SCALE GENOMIC DNA]</scope>
    <source>
        <strain evidence="9">YNK0</strain>
        <tissue evidence="9">Leaf</tissue>
    </source>
</reference>
<keyword evidence="5" id="KW-1133">Transmembrane helix</keyword>
<dbReference type="GO" id="GO:0003676">
    <property type="term" value="F:nucleic acid binding"/>
    <property type="evidence" value="ECO:0007669"/>
    <property type="project" value="InterPro"/>
</dbReference>
<keyword evidence="10" id="KW-1185">Reference proteome</keyword>
<gene>
    <name evidence="9" type="ORF">HHK36_032443</name>
</gene>
<dbReference type="EMBL" id="JABCRI010000689">
    <property type="protein sequence ID" value="KAF8369534.1"/>
    <property type="molecule type" value="Genomic_DNA"/>
</dbReference>
<evidence type="ECO:0000256" key="5">
    <source>
        <dbReference type="SAM" id="Phobius"/>
    </source>
</evidence>
<evidence type="ECO:0000256" key="4">
    <source>
        <dbReference type="SAM" id="MobiDB-lite"/>
    </source>
</evidence>
<evidence type="ECO:0000256" key="2">
    <source>
        <dbReference type="ARBA" id="ARBA00022729"/>
    </source>
</evidence>
<dbReference type="Pfam" id="PF13456">
    <property type="entry name" value="RVT_3"/>
    <property type="match status" value="1"/>
</dbReference>
<feature type="domain" description="RNase H type-1" evidence="6">
    <location>
        <begin position="44"/>
        <end position="166"/>
    </location>
</feature>
<dbReference type="GO" id="GO:0016020">
    <property type="term" value="C:membrane"/>
    <property type="evidence" value="ECO:0007669"/>
    <property type="project" value="UniProtKB-SubCell"/>
</dbReference>
<proteinExistence type="predicted"/>
<evidence type="ECO:0000256" key="3">
    <source>
        <dbReference type="ARBA" id="ARBA00023180"/>
    </source>
</evidence>
<sequence>MAMAISLAREFSSLKDTVTTSSGPRPPPRPPDWQSPPVNWLKINVDGDWVPDSIYAQASIIIHNHRGHTIFGHSFPIDASSARISKAKALFIGLTIAESQGWNSFILEGDASQLMNFLNNESKNIQWDVSTIMNDVKVMWYRFPRPIARAIPRSANGEAHTLAKRALFWCQNGTANACSRLNGSHPFDPGSRLLHHKLFSASFVRKVLCGYYSSDLLQLGFFKFQMHPLLFSSSSFLVLCIFFIIFHVFPLCLCDGDESDCTPEFDCGNITGIGYPFWGNGRPKYCGHPGFELLDCQKDYPTIQIMGLKYRVMEINPVNQILRIARIDFMEDICPLKFVNTALNYSLFDYPLGYEKLNLYYGCNFSLPQLPNRFTCSINGVPYKDAYVGSEVFLIEENEGTCNVSIAVPVLLTDKGLALIAANLFGILKKGFEVKWKVDTTPCRVCKDSGKRCGYDWISNQPTCFCPHQSYDSTCSTPRPTPVAAPAPISESESGTYPLLTLFIEVGLHILFARTLFDSLEFTCFCRDKPYAVACPTPTPGSPKLVDFALEDDSWVSSQLMGALCILLNRTTDETLSSADRQFEACAPRDCGNVLNISYPFWISDEQESYCGYPNFEITCKDSKPILTMSDDDSIIRDIFYKNQSFLVANEALNTTCPTPLNNFTLDRTPFNYSLNHADIFFFYNCTSVPDGEHLYKVPCASNSSHKSVAVFVHEGGVDYWNYTSWNCQSSVSTPIDVDEDGGFEKIIDLNFTYYLKEGFLLNWTAMNCSECEGSGGHCGFDNSEFMCFCKDQPHRRSCNDGTSYDRIRLVYLYEMGRICCSGLLRKNGLCCHCDVEMSPAAFIGHIRLAAIFRQYLHHIQEAATDERWCPFVVLNYSDG</sequence>
<organism evidence="9 10">
    <name type="scientific">Tetracentron sinense</name>
    <name type="common">Spur-leaf</name>
    <dbReference type="NCBI Taxonomy" id="13715"/>
    <lineage>
        <taxon>Eukaryota</taxon>
        <taxon>Viridiplantae</taxon>
        <taxon>Streptophyta</taxon>
        <taxon>Embryophyta</taxon>
        <taxon>Tracheophyta</taxon>
        <taxon>Spermatophyta</taxon>
        <taxon>Magnoliopsida</taxon>
        <taxon>Trochodendrales</taxon>
        <taxon>Trochodendraceae</taxon>
        <taxon>Tetracentron</taxon>
    </lineage>
</organism>
<dbReference type="AlphaFoldDB" id="A0A834Y842"/>
<comment type="caution">
    <text evidence="9">The sequence shown here is derived from an EMBL/GenBank/DDBJ whole genome shotgun (WGS) entry which is preliminary data.</text>
</comment>
<dbReference type="InterPro" id="IPR002156">
    <property type="entry name" value="RNaseH_domain"/>
</dbReference>
<feature type="compositionally biased region" description="Pro residues" evidence="4">
    <location>
        <begin position="24"/>
        <end position="34"/>
    </location>
</feature>
<dbReference type="InterPro" id="IPR025287">
    <property type="entry name" value="WAK_GUB"/>
</dbReference>
<dbReference type="Proteomes" id="UP000655225">
    <property type="component" value="Unassembled WGS sequence"/>
</dbReference>
<evidence type="ECO:0000313" key="9">
    <source>
        <dbReference type="EMBL" id="KAF8369534.1"/>
    </source>
</evidence>
<keyword evidence="2" id="KW-0732">Signal</keyword>
<feature type="domain" description="Wall-associated receptor kinase galacturonan-binding" evidence="7">
    <location>
        <begin position="586"/>
        <end position="649"/>
    </location>
</feature>
<dbReference type="PANTHER" id="PTHR33138">
    <property type="entry name" value="OS01G0690200 PROTEIN"/>
    <property type="match status" value="1"/>
</dbReference>
<evidence type="ECO:0000259" key="8">
    <source>
        <dbReference type="Pfam" id="PF14380"/>
    </source>
</evidence>
<protein>
    <submittedName>
        <fullName evidence="9">Uncharacterized protein</fullName>
    </submittedName>
</protein>
<feature type="domain" description="Wall-associated receptor kinase galacturonan-binding" evidence="7">
    <location>
        <begin position="261"/>
        <end position="326"/>
    </location>
</feature>
<comment type="subcellular location">
    <subcellularLocation>
        <location evidence="1">Membrane</location>
        <topology evidence="1">Single-pass membrane protein</topology>
    </subcellularLocation>
</comment>
<dbReference type="Pfam" id="PF13947">
    <property type="entry name" value="GUB_WAK_bind"/>
    <property type="match status" value="2"/>
</dbReference>